<evidence type="ECO:0000256" key="5">
    <source>
        <dbReference type="ARBA" id="ARBA00023136"/>
    </source>
</evidence>
<dbReference type="RefSeq" id="WP_179916193.1">
    <property type="nucleotide sequence ID" value="NZ_JACCDE010000015.1"/>
</dbReference>
<dbReference type="GO" id="GO:0005886">
    <property type="term" value="C:plasma membrane"/>
    <property type="evidence" value="ECO:0007669"/>
    <property type="project" value="UniProtKB-SubCell"/>
</dbReference>
<accession>A0A7Z0RYM1</accession>
<evidence type="ECO:0000256" key="2">
    <source>
        <dbReference type="ARBA" id="ARBA00022475"/>
    </source>
</evidence>
<evidence type="ECO:0000313" key="7">
    <source>
        <dbReference type="EMBL" id="NYS78392.1"/>
    </source>
</evidence>
<keyword evidence="4 6" id="KW-1133">Transmembrane helix</keyword>
<feature type="transmembrane region" description="Helical" evidence="6">
    <location>
        <begin position="81"/>
        <end position="101"/>
    </location>
</feature>
<keyword evidence="2" id="KW-1003">Cell membrane</keyword>
<dbReference type="InterPro" id="IPR051679">
    <property type="entry name" value="DASS-Related_Transporters"/>
</dbReference>
<evidence type="ECO:0000256" key="4">
    <source>
        <dbReference type="ARBA" id="ARBA00022989"/>
    </source>
</evidence>
<dbReference type="PANTHER" id="PTHR43652:SF2">
    <property type="entry name" value="BASIC AMINO ACID ANTIPORTER YFCC-RELATED"/>
    <property type="match status" value="1"/>
</dbReference>
<organism evidence="7 8">
    <name type="scientific">Vreelandella glaciei</name>
    <dbReference type="NCBI Taxonomy" id="186761"/>
    <lineage>
        <taxon>Bacteria</taxon>
        <taxon>Pseudomonadati</taxon>
        <taxon>Pseudomonadota</taxon>
        <taxon>Gammaproteobacteria</taxon>
        <taxon>Oceanospirillales</taxon>
        <taxon>Halomonadaceae</taxon>
        <taxon>Vreelandella</taxon>
    </lineage>
</organism>
<feature type="transmembrane region" description="Helical" evidence="6">
    <location>
        <begin position="200"/>
        <end position="219"/>
    </location>
</feature>
<evidence type="ECO:0000256" key="1">
    <source>
        <dbReference type="ARBA" id="ARBA00004651"/>
    </source>
</evidence>
<evidence type="ECO:0000256" key="3">
    <source>
        <dbReference type="ARBA" id="ARBA00022692"/>
    </source>
</evidence>
<keyword evidence="8" id="KW-1185">Reference proteome</keyword>
<feature type="transmembrane region" description="Helical" evidence="6">
    <location>
        <begin position="24"/>
        <end position="44"/>
    </location>
</feature>
<dbReference type="Pfam" id="PF03606">
    <property type="entry name" value="DcuC"/>
    <property type="match status" value="1"/>
</dbReference>
<dbReference type="Proteomes" id="UP000526892">
    <property type="component" value="Unassembled WGS sequence"/>
</dbReference>
<comment type="subcellular location">
    <subcellularLocation>
        <location evidence="1">Cell membrane</location>
        <topology evidence="1">Multi-pass membrane protein</topology>
    </subcellularLocation>
</comment>
<dbReference type="PANTHER" id="PTHR43652">
    <property type="entry name" value="BASIC AMINO ACID ANTIPORTER YFCC-RELATED"/>
    <property type="match status" value="1"/>
</dbReference>
<feature type="transmembrane region" description="Helical" evidence="6">
    <location>
        <begin position="449"/>
        <end position="471"/>
    </location>
</feature>
<feature type="transmembrane region" description="Helical" evidence="6">
    <location>
        <begin position="150"/>
        <end position="180"/>
    </location>
</feature>
<protein>
    <submittedName>
        <fullName evidence="7">YfcC family protein</fullName>
    </submittedName>
</protein>
<keyword evidence="3 6" id="KW-0812">Transmembrane</keyword>
<sequence>MSNYKESIHENKLWYEKLPHPMALIFWILLFTYLLTLLVPSGVFQREEVNGRESVVPGTFEMVEAPLLSPLDVFFSIPQGMVSSASIIFIVFIAGGLFRLLSATKALENTVGTLIKKLGTERQTLTVWAITFIFGMLGVVVGYEGNIALIPLAIFVGLALRGDLIVGLSMAVGGIGFGFAASPVNPYTVGVSQTIADIPLFSGFGLRTVMALVMLSIVAHHTSSYLKKIQASPQSSFAKGLSTQGMRLEKTLEEYCMGRVDFIVIFTFLIGLALILYGVFSLGWYINEISGVFLAIAVICGLLTGMKTNEMVDHLIKGAASVTGGALIIGVARAIQVLLEQGQIGDTIINALAVPVAQLPLMLSSIVMTLVHGAINIFIPSGSGQAMATMPIMIPLSDIIGMTRQTAILAFQIGDGFTNMISPTSGGTLAMLALAGVPYDKWLRYALPLIVKCFIASWLFIIFAVFIGWGASL</sequence>
<evidence type="ECO:0000256" key="6">
    <source>
        <dbReference type="SAM" id="Phobius"/>
    </source>
</evidence>
<feature type="transmembrane region" description="Helical" evidence="6">
    <location>
        <begin position="260"/>
        <end position="280"/>
    </location>
</feature>
<feature type="transmembrane region" description="Helical" evidence="6">
    <location>
        <begin position="286"/>
        <end position="306"/>
    </location>
</feature>
<name>A0A7Z0RYM1_9GAMM</name>
<proteinExistence type="predicted"/>
<dbReference type="AlphaFoldDB" id="A0A7Z0RYM1"/>
<reference evidence="7 8" key="1">
    <citation type="journal article" date="2003" name="Extremophiles">
        <title>Halomonas glaciei sp. nov. isolated from fast ice of Adelie Land, Antarctica.</title>
        <authorList>
            <person name="Reddy G.S."/>
            <person name="Raghavan P.U."/>
            <person name="Sarita N.B."/>
            <person name="Prakash J.S."/>
            <person name="Nagesh N."/>
            <person name="Delille D."/>
            <person name="Shivaji S."/>
        </authorList>
    </citation>
    <scope>NUCLEOTIDE SEQUENCE [LARGE SCALE GENOMIC DNA]</scope>
    <source>
        <strain evidence="7 8">DD39</strain>
    </source>
</reference>
<comment type="caution">
    <text evidence="7">The sequence shown here is derived from an EMBL/GenBank/DDBJ whole genome shotgun (WGS) entry which is preliminary data.</text>
</comment>
<feature type="transmembrane region" description="Helical" evidence="6">
    <location>
        <begin position="318"/>
        <end position="339"/>
    </location>
</feature>
<keyword evidence="5 6" id="KW-0472">Membrane</keyword>
<dbReference type="EMBL" id="JACCDE010000015">
    <property type="protein sequence ID" value="NYS78392.1"/>
    <property type="molecule type" value="Genomic_DNA"/>
</dbReference>
<feature type="transmembrane region" description="Helical" evidence="6">
    <location>
        <begin position="125"/>
        <end position="143"/>
    </location>
</feature>
<evidence type="ECO:0000313" key="8">
    <source>
        <dbReference type="Proteomes" id="UP000526892"/>
    </source>
</evidence>
<gene>
    <name evidence="7" type="ORF">HZS80_11860</name>
</gene>
<dbReference type="InterPro" id="IPR018385">
    <property type="entry name" value="C4_dicarb_anaerob_car-like"/>
</dbReference>
<feature type="transmembrane region" description="Helical" evidence="6">
    <location>
        <begin position="359"/>
        <end position="379"/>
    </location>
</feature>